<evidence type="ECO:0000256" key="2">
    <source>
        <dbReference type="ARBA" id="ARBA00022475"/>
    </source>
</evidence>
<gene>
    <name evidence="8" type="ORF">A6A40_13810</name>
</gene>
<organism evidence="8 9">
    <name type="scientific">Azospirillum humicireducens</name>
    <dbReference type="NCBI Taxonomy" id="1226968"/>
    <lineage>
        <taxon>Bacteria</taxon>
        <taxon>Pseudomonadati</taxon>
        <taxon>Pseudomonadota</taxon>
        <taxon>Alphaproteobacteria</taxon>
        <taxon>Rhodospirillales</taxon>
        <taxon>Azospirillaceae</taxon>
        <taxon>Azospirillum</taxon>
    </lineage>
</organism>
<protein>
    <submittedName>
        <fullName evidence="8">EamA/RhaT family transporter</fullName>
    </submittedName>
</protein>
<dbReference type="SUPFAM" id="SSF103481">
    <property type="entry name" value="Multidrug resistance efflux transporter EmrE"/>
    <property type="match status" value="2"/>
</dbReference>
<name>A0A160JIB7_9PROT</name>
<reference evidence="8 9" key="1">
    <citation type="journal article" date="2013" name="Int. J. Syst. Evol. Microbiol.">
        <title>Azospirillum humicireducens sp. nov., a nitrogen-fixing bacterium isolated from a microbial fuel cell.</title>
        <authorList>
            <person name="Zhou S."/>
            <person name="Han L."/>
            <person name="Wang Y."/>
            <person name="Yang G."/>
            <person name="Zhuang L."/>
            <person name="Hu P."/>
        </authorList>
    </citation>
    <scope>NUCLEOTIDE SEQUENCE [LARGE SCALE GENOMIC DNA]</scope>
    <source>
        <strain evidence="8 9">SgZ-5</strain>
    </source>
</reference>
<dbReference type="EMBL" id="CP015285">
    <property type="protein sequence ID" value="ANC92865.1"/>
    <property type="molecule type" value="Genomic_DNA"/>
</dbReference>
<feature type="transmembrane region" description="Helical" evidence="6">
    <location>
        <begin position="290"/>
        <end position="310"/>
    </location>
</feature>
<feature type="transmembrane region" description="Helical" evidence="6">
    <location>
        <begin position="109"/>
        <end position="127"/>
    </location>
</feature>
<proteinExistence type="predicted"/>
<dbReference type="InterPro" id="IPR051258">
    <property type="entry name" value="Diverse_Substrate_Transporter"/>
</dbReference>
<evidence type="ECO:0000256" key="1">
    <source>
        <dbReference type="ARBA" id="ARBA00004651"/>
    </source>
</evidence>
<dbReference type="KEGG" id="ahu:A6A40_13810"/>
<keyword evidence="2" id="KW-1003">Cell membrane</keyword>
<comment type="subcellular location">
    <subcellularLocation>
        <location evidence="1">Cell membrane</location>
        <topology evidence="1">Multi-pass membrane protein</topology>
    </subcellularLocation>
</comment>
<evidence type="ECO:0000256" key="6">
    <source>
        <dbReference type="SAM" id="Phobius"/>
    </source>
</evidence>
<dbReference type="Proteomes" id="UP000077405">
    <property type="component" value="Chromosome"/>
</dbReference>
<dbReference type="Gene3D" id="1.10.3730.20">
    <property type="match status" value="1"/>
</dbReference>
<feature type="transmembrane region" description="Helical" evidence="6">
    <location>
        <begin position="316"/>
        <end position="335"/>
    </location>
</feature>
<keyword evidence="5 6" id="KW-0472">Membrane</keyword>
<evidence type="ECO:0000313" key="9">
    <source>
        <dbReference type="Proteomes" id="UP000077405"/>
    </source>
</evidence>
<keyword evidence="9" id="KW-1185">Reference proteome</keyword>
<feature type="transmembrane region" description="Helical" evidence="6">
    <location>
        <begin position="45"/>
        <end position="65"/>
    </location>
</feature>
<feature type="transmembrane region" description="Helical" evidence="6">
    <location>
        <begin position="77"/>
        <end position="97"/>
    </location>
</feature>
<feature type="transmembrane region" description="Helical" evidence="6">
    <location>
        <begin position="147"/>
        <end position="164"/>
    </location>
</feature>
<sequence>MNGVPSPVTGSNALSQTSASQASLPSASLPSDGAAAVSVLPPVQLLAGLGLAVAGVVAFSLRPVIIKLAYRYNVDPVTLIMLRMVFALPFFLGMALWSGSRKGERASIAGRDLALTIGLGVTGYYAASFCDFLGLRYVSAGMGRLLLFLYPTIVVVLSAMFLGKRIGLREVAALVVSYAGVALVVWSEIGTGHPNFMAGAALVFMGAFLYSVYLVGSSRVVQRIGSMRFTAYAMTAACLCCILQFAVLRPLSALDLPLPVYGLSAVMAVVCTVLPVLMTAEALRRVGPNLVALSGAIGPVAAAVFGYLVLAEPMGWLQLAGAALTVAGVMIITLWKTA</sequence>
<feature type="transmembrane region" description="Helical" evidence="6">
    <location>
        <begin position="229"/>
        <end position="248"/>
    </location>
</feature>
<evidence type="ECO:0000313" key="8">
    <source>
        <dbReference type="EMBL" id="ANC92865.1"/>
    </source>
</evidence>
<dbReference type="InterPro" id="IPR037185">
    <property type="entry name" value="EmrE-like"/>
</dbReference>
<evidence type="ECO:0000259" key="7">
    <source>
        <dbReference type="Pfam" id="PF00892"/>
    </source>
</evidence>
<dbReference type="GO" id="GO:0005886">
    <property type="term" value="C:plasma membrane"/>
    <property type="evidence" value="ECO:0007669"/>
    <property type="project" value="UniProtKB-SubCell"/>
</dbReference>
<dbReference type="AlphaFoldDB" id="A0A160JIB7"/>
<feature type="transmembrane region" description="Helical" evidence="6">
    <location>
        <begin position="195"/>
        <end position="217"/>
    </location>
</feature>
<feature type="transmembrane region" description="Helical" evidence="6">
    <location>
        <begin position="260"/>
        <end position="278"/>
    </location>
</feature>
<keyword evidence="4 6" id="KW-1133">Transmembrane helix</keyword>
<keyword evidence="3 6" id="KW-0812">Transmembrane</keyword>
<dbReference type="Pfam" id="PF00892">
    <property type="entry name" value="EamA"/>
    <property type="match status" value="2"/>
</dbReference>
<dbReference type="OrthoDB" id="9813617at2"/>
<dbReference type="InterPro" id="IPR000620">
    <property type="entry name" value="EamA_dom"/>
</dbReference>
<accession>A0A160JIB7</accession>
<evidence type="ECO:0000256" key="4">
    <source>
        <dbReference type="ARBA" id="ARBA00022989"/>
    </source>
</evidence>
<feature type="domain" description="EamA" evidence="7">
    <location>
        <begin position="47"/>
        <end position="185"/>
    </location>
</feature>
<evidence type="ECO:0000256" key="3">
    <source>
        <dbReference type="ARBA" id="ARBA00022692"/>
    </source>
</evidence>
<evidence type="ECO:0000256" key="5">
    <source>
        <dbReference type="ARBA" id="ARBA00023136"/>
    </source>
</evidence>
<feature type="domain" description="EamA" evidence="7">
    <location>
        <begin position="198"/>
        <end position="333"/>
    </location>
</feature>
<dbReference type="PANTHER" id="PTHR42920:SF5">
    <property type="entry name" value="EAMA DOMAIN-CONTAINING PROTEIN"/>
    <property type="match status" value="1"/>
</dbReference>
<dbReference type="PANTHER" id="PTHR42920">
    <property type="entry name" value="OS03G0707200 PROTEIN-RELATED"/>
    <property type="match status" value="1"/>
</dbReference>